<feature type="compositionally biased region" description="Basic and acidic residues" evidence="3">
    <location>
        <begin position="613"/>
        <end position="627"/>
    </location>
</feature>
<dbReference type="GO" id="GO:0007165">
    <property type="term" value="P:signal transduction"/>
    <property type="evidence" value="ECO:0007669"/>
    <property type="project" value="TreeGrafter"/>
</dbReference>
<organism evidence="5 6">
    <name type="scientific">Lachancea mirantina</name>
    <dbReference type="NCBI Taxonomy" id="1230905"/>
    <lineage>
        <taxon>Eukaryota</taxon>
        <taxon>Fungi</taxon>
        <taxon>Dikarya</taxon>
        <taxon>Ascomycota</taxon>
        <taxon>Saccharomycotina</taxon>
        <taxon>Saccharomycetes</taxon>
        <taxon>Saccharomycetales</taxon>
        <taxon>Saccharomycetaceae</taxon>
        <taxon>Lachancea</taxon>
    </lineage>
</organism>
<dbReference type="GO" id="GO:0031588">
    <property type="term" value="C:nucleotide-activated protein kinase complex"/>
    <property type="evidence" value="ECO:0007669"/>
    <property type="project" value="TreeGrafter"/>
</dbReference>
<feature type="region of interest" description="Disordered" evidence="3">
    <location>
        <begin position="122"/>
        <end position="201"/>
    </location>
</feature>
<accession>A0A1G4KDL2</accession>
<dbReference type="AlphaFoldDB" id="A0A1G4KDL2"/>
<evidence type="ECO:0000259" key="4">
    <source>
        <dbReference type="Pfam" id="PF16561"/>
    </source>
</evidence>
<feature type="compositionally biased region" description="Low complexity" evidence="3">
    <location>
        <begin position="182"/>
        <end position="201"/>
    </location>
</feature>
<evidence type="ECO:0000256" key="3">
    <source>
        <dbReference type="SAM" id="MobiDB-lite"/>
    </source>
</evidence>
<dbReference type="EMBL" id="LT598468">
    <property type="protein sequence ID" value="SCV02558.1"/>
    <property type="molecule type" value="Genomic_DNA"/>
</dbReference>
<dbReference type="Proteomes" id="UP000191024">
    <property type="component" value="Chromosome H"/>
</dbReference>
<feature type="region of interest" description="Disordered" evidence="3">
    <location>
        <begin position="398"/>
        <end position="436"/>
    </location>
</feature>
<dbReference type="SUPFAM" id="SSF81296">
    <property type="entry name" value="E set domains"/>
    <property type="match status" value="1"/>
</dbReference>
<dbReference type="InterPro" id="IPR032640">
    <property type="entry name" value="AMPK1_CBM"/>
</dbReference>
<dbReference type="GO" id="GO:0019901">
    <property type="term" value="F:protein kinase binding"/>
    <property type="evidence" value="ECO:0007669"/>
    <property type="project" value="TreeGrafter"/>
</dbReference>
<dbReference type="InterPro" id="IPR050827">
    <property type="entry name" value="CRP1_MDG1_kinase"/>
</dbReference>
<comment type="similarity">
    <text evidence="2">Belongs to the CRP1/MDG1 family.</text>
</comment>
<feature type="region of interest" description="Disordered" evidence="3">
    <location>
        <begin position="563"/>
        <end position="643"/>
    </location>
</feature>
<feature type="compositionally biased region" description="Basic and acidic residues" evidence="3">
    <location>
        <begin position="588"/>
        <end position="598"/>
    </location>
</feature>
<feature type="region of interest" description="Disordered" evidence="3">
    <location>
        <begin position="294"/>
        <end position="354"/>
    </location>
</feature>
<gene>
    <name evidence="5" type="ORF">LAMI_0H00540G</name>
</gene>
<evidence type="ECO:0000313" key="6">
    <source>
        <dbReference type="Proteomes" id="UP000191024"/>
    </source>
</evidence>
<dbReference type="PANTHER" id="PTHR10343">
    <property type="entry name" value="5'-AMP-ACTIVATED PROTEIN KINASE , BETA SUBUNIT"/>
    <property type="match status" value="1"/>
</dbReference>
<dbReference type="InterPro" id="IPR013783">
    <property type="entry name" value="Ig-like_fold"/>
</dbReference>
<feature type="compositionally biased region" description="Basic residues" evidence="3">
    <location>
        <begin position="628"/>
        <end position="643"/>
    </location>
</feature>
<protein>
    <submittedName>
        <fullName evidence="5">LAMI_0H00540g1_1</fullName>
    </submittedName>
</protein>
<dbReference type="STRING" id="1230905.A0A1G4KDL2"/>
<feature type="compositionally biased region" description="Basic residues" evidence="3">
    <location>
        <begin position="134"/>
        <end position="153"/>
    </location>
</feature>
<dbReference type="Gene3D" id="2.60.40.10">
    <property type="entry name" value="Immunoglobulins"/>
    <property type="match status" value="1"/>
</dbReference>
<evidence type="ECO:0000256" key="1">
    <source>
        <dbReference type="ARBA" id="ARBA00022553"/>
    </source>
</evidence>
<dbReference type="GO" id="GO:0005737">
    <property type="term" value="C:cytoplasm"/>
    <property type="evidence" value="ECO:0007669"/>
    <property type="project" value="TreeGrafter"/>
</dbReference>
<dbReference type="PANTHER" id="PTHR10343:SF81">
    <property type="entry name" value="CRUCIFORM DNA-RECOGNIZING PROTEIN 1-RELATED"/>
    <property type="match status" value="1"/>
</dbReference>
<feature type="compositionally biased region" description="Basic and acidic residues" evidence="3">
    <location>
        <begin position="154"/>
        <end position="167"/>
    </location>
</feature>
<dbReference type="Pfam" id="PF16561">
    <property type="entry name" value="AMPK1_CBM"/>
    <property type="match status" value="1"/>
</dbReference>
<feature type="domain" description="AMP-activated protein kinase glycogen-binding" evidence="4">
    <location>
        <begin position="4"/>
        <end position="85"/>
    </location>
</feature>
<dbReference type="GO" id="GO:0005634">
    <property type="term" value="C:nucleus"/>
    <property type="evidence" value="ECO:0007669"/>
    <property type="project" value="TreeGrafter"/>
</dbReference>
<dbReference type="OrthoDB" id="5976022at2759"/>
<dbReference type="CDD" id="cd02859">
    <property type="entry name" value="E_set_AMPKbeta_like_N"/>
    <property type="match status" value="1"/>
</dbReference>
<reference evidence="6" key="1">
    <citation type="submission" date="2016-03" db="EMBL/GenBank/DDBJ databases">
        <authorList>
            <person name="Devillers H."/>
        </authorList>
    </citation>
    <scope>NUCLEOTIDE SEQUENCE [LARGE SCALE GENOMIC DNA]</scope>
</reference>
<dbReference type="InterPro" id="IPR014756">
    <property type="entry name" value="Ig_E-set"/>
</dbReference>
<keyword evidence="6" id="KW-1185">Reference proteome</keyword>
<feature type="compositionally biased region" description="Polar residues" evidence="3">
    <location>
        <begin position="600"/>
        <end position="612"/>
    </location>
</feature>
<evidence type="ECO:0000256" key="2">
    <source>
        <dbReference type="ARBA" id="ARBA00038216"/>
    </source>
</evidence>
<evidence type="ECO:0000313" key="5">
    <source>
        <dbReference type="EMBL" id="SCV02558.1"/>
    </source>
</evidence>
<name>A0A1G4KDL2_9SACH</name>
<feature type="compositionally biased region" description="Basic and acidic residues" evidence="3">
    <location>
        <begin position="563"/>
        <end position="579"/>
    </location>
</feature>
<keyword evidence="1" id="KW-0597">Phosphoprotein</keyword>
<proteinExistence type="inferred from homology"/>
<sequence>MAEFTFRWPSGPHEVFVTGDFDNWSGSMPLVKSPRGDFALTLPIKEGRHDRFEFKFIVDGEWKTSEDYKTVSTNGNENNYLIVSSLATQATTHGTSLGNGKIPEIGMNLVAPEVAAPVLGTQAPQRAQPAPGSKTKKGKKKKVQVKRRIRKNKHTGEKTIISEERSEITFPPDADFYETEETATTTNTSRENTPASLGAEGAAQAAAERLENENQFSHTVMPSSENQQQTLSEPGIAIVPNPQEIKEFSEVRDVNAKDLNAKLNAEMKEKEGAEAREKGQADAKAAAEAAVAAAVSSNATAPQLLDGQQDAAAPVTKDTSAAEKVPSVKDLPSPVIKPVPSVERAETPEAPVILKEPLEPVAPVKLKEPEEPAVPIEPTASEEVDSAAPVKSLALDGTTEPAALPPVEDGSKAELLSPEQQGPVPVEGAVVSSPTDVVAPNESEDALILKKDAAPAVTVGEQAPEVEEVTDVGETDKPQETVEDAVAKSQKKAVAEKPLVVEEVGIITSPEQEEALIQKTLDPKAKGTEELLIVEGNISPEQLAEIQAASDKAADAAMRNHIPETKVVSDKELIQELERGGILPSSKSEQKPAQKPEQTKPASTPIKTSSAPTKEKAAQNTTKTEEKKKKKKGLFSKMKKLFS</sequence>